<dbReference type="PANTHER" id="PTHR13355">
    <property type="entry name" value="GLUCOSAMINE 6-PHOSPHATE N-ACETYLTRANSFERASE"/>
    <property type="match status" value="1"/>
</dbReference>
<accession>A0A563W428</accession>
<reference evidence="2 3" key="1">
    <citation type="submission" date="2019-01" db="EMBL/GenBank/DDBJ databases">
        <authorList>
            <person name="Brito A."/>
        </authorList>
    </citation>
    <scope>NUCLEOTIDE SEQUENCE [LARGE SCALE GENOMIC DNA]</scope>
    <source>
        <strain evidence="2">1</strain>
    </source>
</reference>
<dbReference type="PANTHER" id="PTHR13355:SF15">
    <property type="entry name" value="GCN5-RELATED N-ACETYLTRANSFERASE 3, CHLOROPLASTIC"/>
    <property type="match status" value="1"/>
</dbReference>
<evidence type="ECO:0000313" key="2">
    <source>
        <dbReference type="EMBL" id="VEP18415.1"/>
    </source>
</evidence>
<protein>
    <submittedName>
        <fullName evidence="2">Putative acyltransferase</fullName>
    </submittedName>
</protein>
<dbReference type="RefSeq" id="WP_144867753.1">
    <property type="nucleotide sequence ID" value="NZ_LR213836.1"/>
</dbReference>
<dbReference type="PROSITE" id="PS51186">
    <property type="entry name" value="GNAT"/>
    <property type="match status" value="1"/>
</dbReference>
<dbReference type="GO" id="GO:0008080">
    <property type="term" value="F:N-acetyltransferase activity"/>
    <property type="evidence" value="ECO:0007669"/>
    <property type="project" value="TreeGrafter"/>
</dbReference>
<sequence>MLETTNYQLKFVEYGSPEYQQAAQLRYRLFYQEHCIKFESIFEPQEKQNLHLVITANPEHKVLAYGRLDRKSADLFQICQMVVEPKHQRQGLGKLILKELTKVAIQQGASLVVLNARVAKVQFYQKYGFEPIGEVFASSSTGVPHIKMQQKISQ</sequence>
<dbReference type="CDD" id="cd04301">
    <property type="entry name" value="NAT_SF"/>
    <property type="match status" value="1"/>
</dbReference>
<dbReference type="Pfam" id="PF13673">
    <property type="entry name" value="Acetyltransf_10"/>
    <property type="match status" value="1"/>
</dbReference>
<dbReference type="InterPro" id="IPR000182">
    <property type="entry name" value="GNAT_dom"/>
</dbReference>
<dbReference type="InterPro" id="IPR016181">
    <property type="entry name" value="Acyl_CoA_acyltransferase"/>
</dbReference>
<dbReference type="SUPFAM" id="SSF55729">
    <property type="entry name" value="Acyl-CoA N-acyltransferases (Nat)"/>
    <property type="match status" value="1"/>
</dbReference>
<gene>
    <name evidence="2" type="ORF">H1P_780024</name>
</gene>
<keyword evidence="3" id="KW-1185">Reference proteome</keyword>
<proteinExistence type="predicted"/>
<dbReference type="InterPro" id="IPR039143">
    <property type="entry name" value="GNPNAT1-like"/>
</dbReference>
<organism evidence="2 3">
    <name type="scientific">Hyella patelloides LEGE 07179</name>
    <dbReference type="NCBI Taxonomy" id="945734"/>
    <lineage>
        <taxon>Bacteria</taxon>
        <taxon>Bacillati</taxon>
        <taxon>Cyanobacteriota</taxon>
        <taxon>Cyanophyceae</taxon>
        <taxon>Pleurocapsales</taxon>
        <taxon>Hyellaceae</taxon>
        <taxon>Hyella</taxon>
    </lineage>
</organism>
<dbReference type="EMBL" id="CAACVJ010000685">
    <property type="protein sequence ID" value="VEP18415.1"/>
    <property type="molecule type" value="Genomic_DNA"/>
</dbReference>
<dbReference type="Gene3D" id="3.40.630.30">
    <property type="match status" value="1"/>
</dbReference>
<dbReference type="Proteomes" id="UP000320055">
    <property type="component" value="Unassembled WGS sequence"/>
</dbReference>
<name>A0A563W428_9CYAN</name>
<feature type="domain" description="N-acetyltransferase" evidence="1">
    <location>
        <begin position="9"/>
        <end position="153"/>
    </location>
</feature>
<evidence type="ECO:0000313" key="3">
    <source>
        <dbReference type="Proteomes" id="UP000320055"/>
    </source>
</evidence>
<evidence type="ECO:0000259" key="1">
    <source>
        <dbReference type="PROSITE" id="PS51186"/>
    </source>
</evidence>
<dbReference type="OrthoDB" id="9796171at2"/>
<dbReference type="AlphaFoldDB" id="A0A563W428"/>
<keyword evidence="2" id="KW-0012">Acyltransferase</keyword>
<keyword evidence="2" id="KW-0808">Transferase</keyword>